<proteinExistence type="predicted"/>
<name>A0AC61MXJ5_9FIRM</name>
<accession>A0AC61MXJ5</accession>
<evidence type="ECO:0000313" key="1">
    <source>
        <dbReference type="EMBL" id="QUC67685.1"/>
    </source>
</evidence>
<keyword evidence="2" id="KW-1185">Reference proteome</keyword>
<reference evidence="1" key="1">
    <citation type="submission" date="2021-01" db="EMBL/GenBank/DDBJ databases">
        <title>Complete genome sequence of Clostridiales bacterium R-7.</title>
        <authorList>
            <person name="Mahoney-Kurpe S.C."/>
            <person name="Palevich N."/>
            <person name="Koike S."/>
            <person name="Moon C.D."/>
            <person name="Attwood G.T."/>
        </authorList>
    </citation>
    <scope>NUCLEOTIDE SEQUENCE</scope>
    <source>
        <strain evidence="1">R-7</strain>
    </source>
</reference>
<organism evidence="1 2">
    <name type="scientific">Aristaeella hokkaidonensis</name>
    <dbReference type="NCBI Taxonomy" id="3046382"/>
    <lineage>
        <taxon>Bacteria</taxon>
        <taxon>Bacillati</taxon>
        <taxon>Bacillota</taxon>
        <taxon>Clostridia</taxon>
        <taxon>Eubacteriales</taxon>
        <taxon>Aristaeellaceae</taxon>
        <taxon>Aristaeella</taxon>
    </lineage>
</organism>
<protein>
    <submittedName>
        <fullName evidence="1">Uncharacterized protein</fullName>
    </submittedName>
</protein>
<dbReference type="Proteomes" id="UP000682782">
    <property type="component" value="Chromosome"/>
</dbReference>
<gene>
    <name evidence="1" type="ORF">JYE49_02985</name>
</gene>
<evidence type="ECO:0000313" key="2">
    <source>
        <dbReference type="Proteomes" id="UP000682782"/>
    </source>
</evidence>
<sequence length="94" mass="10565">MKKSIALVLVAIMILSIAAVAFAACNHSWYTVSVSKRLISKTTVAYQHGCIHLSNPHTHTRYKYEVTQRFVCSKGCGKTYVDTYTVTEEKCPKH</sequence>
<dbReference type="EMBL" id="CP068393">
    <property type="protein sequence ID" value="QUC67685.1"/>
    <property type="molecule type" value="Genomic_DNA"/>
</dbReference>